<keyword evidence="2" id="KW-0472">Membrane</keyword>
<keyword evidence="5" id="KW-1185">Reference proteome</keyword>
<keyword evidence="2" id="KW-0812">Transmembrane</keyword>
<reference evidence="4 5" key="1">
    <citation type="submission" date="2022-02" db="EMBL/GenBank/DDBJ databases">
        <title>Uncovering new skin microbiome diversity through culturing and metagenomics.</title>
        <authorList>
            <person name="Conlan S."/>
            <person name="Deming C."/>
            <person name="Nisc Comparative Sequencing Program N."/>
            <person name="Segre J.A."/>
        </authorList>
    </citation>
    <scope>NUCLEOTIDE SEQUENCE [LARGE SCALE GENOMIC DNA]</scope>
    <source>
        <strain evidence="4 5">ACRQZ</strain>
    </source>
</reference>
<feature type="transmembrane region" description="Helical" evidence="2">
    <location>
        <begin position="63"/>
        <end position="86"/>
    </location>
</feature>
<evidence type="ECO:0000256" key="1">
    <source>
        <dbReference type="SAM" id="MobiDB-lite"/>
    </source>
</evidence>
<evidence type="ECO:0000259" key="3">
    <source>
        <dbReference type="Pfam" id="PF12089"/>
    </source>
</evidence>
<comment type="caution">
    <text evidence="4">The sequence shown here is derived from an EMBL/GenBank/DDBJ whole genome shotgun (WGS) entry which is preliminary data.</text>
</comment>
<evidence type="ECO:0000313" key="5">
    <source>
        <dbReference type="Proteomes" id="UP001521931"/>
    </source>
</evidence>
<dbReference type="RefSeq" id="WP_239262039.1">
    <property type="nucleotide sequence ID" value="NZ_DAMCTM010000019.1"/>
</dbReference>
<feature type="region of interest" description="Disordered" evidence="1">
    <location>
        <begin position="1"/>
        <end position="45"/>
    </location>
</feature>
<feature type="domain" description="DUF3566" evidence="3">
    <location>
        <begin position="46"/>
        <end position="162"/>
    </location>
</feature>
<dbReference type="Pfam" id="PF12089">
    <property type="entry name" value="DUF3566"/>
    <property type="match status" value="1"/>
</dbReference>
<accession>A0ABS9PYU3</accession>
<dbReference type="Proteomes" id="UP001521931">
    <property type="component" value="Unassembled WGS sequence"/>
</dbReference>
<sequence length="163" mass="16953">MSSSSSSASDRTQSMDAVNDTAVREPVRTTSGGSVPAAGSGTGSGRQAKLRVQRVDPLSVLKLAFLLSVAAGIAGVVLIAVLWMILNGMGVFSSINEMVLGLLPQGKEFDLMDYVGFSRVLSLSIVISFINILLLTALATLAAFLYNICAGLVGGVRQTLTDD</sequence>
<keyword evidence="2" id="KW-1133">Transmembrane helix</keyword>
<dbReference type="EMBL" id="JAKRCV010000005">
    <property type="protein sequence ID" value="MCG7320804.1"/>
    <property type="molecule type" value="Genomic_DNA"/>
</dbReference>
<proteinExistence type="predicted"/>
<feature type="transmembrane region" description="Helical" evidence="2">
    <location>
        <begin position="120"/>
        <end position="148"/>
    </location>
</feature>
<gene>
    <name evidence="4" type="ORF">MHL29_02690</name>
</gene>
<evidence type="ECO:0000256" key="2">
    <source>
        <dbReference type="SAM" id="Phobius"/>
    </source>
</evidence>
<evidence type="ECO:0000313" key="4">
    <source>
        <dbReference type="EMBL" id="MCG7320804.1"/>
    </source>
</evidence>
<organism evidence="4 5">
    <name type="scientific">Arsenicicoccus bolidensis</name>
    <dbReference type="NCBI Taxonomy" id="229480"/>
    <lineage>
        <taxon>Bacteria</taxon>
        <taxon>Bacillati</taxon>
        <taxon>Actinomycetota</taxon>
        <taxon>Actinomycetes</taxon>
        <taxon>Micrococcales</taxon>
        <taxon>Intrasporangiaceae</taxon>
        <taxon>Arsenicicoccus</taxon>
    </lineage>
</organism>
<protein>
    <submittedName>
        <fullName evidence="4">DUF3566 domain-containing protein</fullName>
    </submittedName>
</protein>
<dbReference type="InterPro" id="IPR021949">
    <property type="entry name" value="DUF3566_TM"/>
</dbReference>
<name>A0ABS9PYU3_9MICO</name>